<name>A0A8S0TL66_OLEEU</name>
<protein>
    <submittedName>
        <fullName evidence="1">Long chain acyl- synthetase 2</fullName>
    </submittedName>
</protein>
<accession>A0A8S0TL66</accession>
<dbReference type="EMBL" id="CACTIH010007257">
    <property type="protein sequence ID" value="CAA3006151.1"/>
    <property type="molecule type" value="Genomic_DNA"/>
</dbReference>
<dbReference type="PANTHER" id="PTHR43272">
    <property type="entry name" value="LONG-CHAIN-FATTY-ACID--COA LIGASE"/>
    <property type="match status" value="1"/>
</dbReference>
<keyword evidence="2" id="KW-1185">Reference proteome</keyword>
<dbReference type="GO" id="GO:0010143">
    <property type="term" value="P:cutin biosynthetic process"/>
    <property type="evidence" value="ECO:0007669"/>
    <property type="project" value="TreeGrafter"/>
</dbReference>
<dbReference type="PANTHER" id="PTHR43272:SF4">
    <property type="entry name" value="LONG CHAIN ACYL-COA SYNTHETASE 2"/>
    <property type="match status" value="1"/>
</dbReference>
<proteinExistence type="predicted"/>
<dbReference type="Gramene" id="OE9A064223T1">
    <property type="protein sequence ID" value="OE9A064223C1"/>
    <property type="gene ID" value="OE9A064223"/>
</dbReference>
<dbReference type="GO" id="GO:0004467">
    <property type="term" value="F:long-chain fatty acid-CoA ligase activity"/>
    <property type="evidence" value="ECO:0007669"/>
    <property type="project" value="TreeGrafter"/>
</dbReference>
<sequence>MKARPLVTSFRSMETASSRFLWLWWYQREKHSTIGLQIMRKYFLDELNGTAKRYNVCTSFLIDFVFYFCSLFDENVISASSFEMLRAVHLEPIPFDIDRNLITPAFKLKRPQLLKYYKDCIDKLYSEAKGTKA</sequence>
<dbReference type="OrthoDB" id="1931025at2759"/>
<organism evidence="1 2">
    <name type="scientific">Olea europaea subsp. europaea</name>
    <dbReference type="NCBI Taxonomy" id="158383"/>
    <lineage>
        <taxon>Eukaryota</taxon>
        <taxon>Viridiplantae</taxon>
        <taxon>Streptophyta</taxon>
        <taxon>Embryophyta</taxon>
        <taxon>Tracheophyta</taxon>
        <taxon>Spermatophyta</taxon>
        <taxon>Magnoliopsida</taxon>
        <taxon>eudicotyledons</taxon>
        <taxon>Gunneridae</taxon>
        <taxon>Pentapetalae</taxon>
        <taxon>asterids</taxon>
        <taxon>lamiids</taxon>
        <taxon>Lamiales</taxon>
        <taxon>Oleaceae</taxon>
        <taxon>Oleeae</taxon>
        <taxon>Olea</taxon>
    </lineage>
</organism>
<dbReference type="AlphaFoldDB" id="A0A8S0TL66"/>
<dbReference type="GO" id="GO:0005783">
    <property type="term" value="C:endoplasmic reticulum"/>
    <property type="evidence" value="ECO:0007669"/>
    <property type="project" value="TreeGrafter"/>
</dbReference>
<gene>
    <name evidence="1" type="ORF">OLEA9_A064223</name>
</gene>
<comment type="caution">
    <text evidence="1">The sequence shown here is derived from an EMBL/GenBank/DDBJ whole genome shotgun (WGS) entry which is preliminary data.</text>
</comment>
<dbReference type="GO" id="GO:0016020">
    <property type="term" value="C:membrane"/>
    <property type="evidence" value="ECO:0007669"/>
    <property type="project" value="TreeGrafter"/>
</dbReference>
<dbReference type="Proteomes" id="UP000594638">
    <property type="component" value="Unassembled WGS sequence"/>
</dbReference>
<reference evidence="1 2" key="1">
    <citation type="submission" date="2019-12" db="EMBL/GenBank/DDBJ databases">
        <authorList>
            <person name="Alioto T."/>
            <person name="Alioto T."/>
            <person name="Gomez Garrido J."/>
        </authorList>
    </citation>
    <scope>NUCLEOTIDE SEQUENCE [LARGE SCALE GENOMIC DNA]</scope>
</reference>
<evidence type="ECO:0000313" key="1">
    <source>
        <dbReference type="EMBL" id="CAA3006151.1"/>
    </source>
</evidence>
<dbReference type="GO" id="GO:0010025">
    <property type="term" value="P:wax biosynthetic process"/>
    <property type="evidence" value="ECO:0007669"/>
    <property type="project" value="TreeGrafter"/>
</dbReference>
<evidence type="ECO:0000313" key="2">
    <source>
        <dbReference type="Proteomes" id="UP000594638"/>
    </source>
</evidence>